<evidence type="ECO:0000259" key="1">
    <source>
        <dbReference type="Pfam" id="PF13648"/>
    </source>
</evidence>
<dbReference type="Pfam" id="PF13648">
    <property type="entry name" value="Lipocalin_4"/>
    <property type="match status" value="1"/>
</dbReference>
<name>A0AAX2GYI2_9FLAO</name>
<feature type="domain" description="Lipocalin-like" evidence="1">
    <location>
        <begin position="66"/>
        <end position="149"/>
    </location>
</feature>
<accession>A0AAX2GYI2</accession>
<evidence type="ECO:0000313" key="2">
    <source>
        <dbReference type="EMBL" id="SNV06694.1"/>
    </source>
</evidence>
<sequence length="161" mass="18032">MEGGGVMAGWEKCHTFAALILNFIITMKRNVFLKTVLLAVCMLFIAVGCSKSDDDSPTATDKWSLLQGTWMLQKINSTEISANKKKSFLEFSKDKLKIVDYYDDGSASTESGEFLVNEQNGEIEFKKSGYSNYSKEATIVTLDRKTLVVNRYNGTCSYTKK</sequence>
<reference evidence="2 3" key="1">
    <citation type="submission" date="2017-06" db="EMBL/GenBank/DDBJ databases">
        <authorList>
            <consortium name="Pathogen Informatics"/>
        </authorList>
    </citation>
    <scope>NUCLEOTIDE SEQUENCE [LARGE SCALE GENOMIC DNA]</scope>
    <source>
        <strain evidence="2 3">NCTC12947</strain>
    </source>
</reference>
<dbReference type="EMBL" id="LT906449">
    <property type="protein sequence ID" value="SNV06694.1"/>
    <property type="molecule type" value="Genomic_DNA"/>
</dbReference>
<protein>
    <recommendedName>
        <fullName evidence="1">Lipocalin-like domain-containing protein</fullName>
    </recommendedName>
</protein>
<dbReference type="Proteomes" id="UP000215539">
    <property type="component" value="Chromosome 1"/>
</dbReference>
<evidence type="ECO:0000313" key="3">
    <source>
        <dbReference type="Proteomes" id="UP000215539"/>
    </source>
</evidence>
<organism evidence="2 3">
    <name type="scientific">Capnocytophaga haemolytica</name>
    <dbReference type="NCBI Taxonomy" id="45243"/>
    <lineage>
        <taxon>Bacteria</taxon>
        <taxon>Pseudomonadati</taxon>
        <taxon>Bacteroidota</taxon>
        <taxon>Flavobacteriia</taxon>
        <taxon>Flavobacteriales</taxon>
        <taxon>Flavobacteriaceae</taxon>
        <taxon>Capnocytophaga</taxon>
    </lineage>
</organism>
<dbReference type="AlphaFoldDB" id="A0AAX2GYI2"/>
<proteinExistence type="predicted"/>
<dbReference type="InterPro" id="IPR024311">
    <property type="entry name" value="Lipocalin-like"/>
</dbReference>
<gene>
    <name evidence="2" type="ORF">SAMEA44541418_00787</name>
</gene>